<keyword evidence="3" id="KW-0804">Transcription</keyword>
<dbReference type="PANTHER" id="PTHR46796:SF6">
    <property type="entry name" value="ARAC SUBFAMILY"/>
    <property type="match status" value="1"/>
</dbReference>
<dbReference type="SMART" id="SM00342">
    <property type="entry name" value="HTH_ARAC"/>
    <property type="match status" value="1"/>
</dbReference>
<dbReference type="InterPro" id="IPR050204">
    <property type="entry name" value="AraC_XylS_family_regulators"/>
</dbReference>
<dbReference type="InterPro" id="IPR020449">
    <property type="entry name" value="Tscrpt_reg_AraC-type_HTH"/>
</dbReference>
<proteinExistence type="predicted"/>
<reference evidence="5 6" key="1">
    <citation type="submission" date="2022-09" db="EMBL/GenBank/DDBJ databases">
        <title>Draft genome of isolate Be4.</title>
        <authorList>
            <person name="Sanchez-Castro I."/>
            <person name="Martinez-Rodriguez P."/>
            <person name="Descostes M."/>
            <person name="Merroun M."/>
        </authorList>
    </citation>
    <scope>NUCLEOTIDE SEQUENCE [LARGE SCALE GENOMIC DNA]</scope>
    <source>
        <strain evidence="5 6">Be4</strain>
    </source>
</reference>
<dbReference type="SUPFAM" id="SSF46689">
    <property type="entry name" value="Homeodomain-like"/>
    <property type="match status" value="1"/>
</dbReference>
<dbReference type="PRINTS" id="PR00032">
    <property type="entry name" value="HTHARAC"/>
</dbReference>
<dbReference type="PANTHER" id="PTHR46796">
    <property type="entry name" value="HTH-TYPE TRANSCRIPTIONAL ACTIVATOR RHAS-RELATED"/>
    <property type="match status" value="1"/>
</dbReference>
<keyword evidence="2" id="KW-0238">DNA-binding</keyword>
<dbReference type="Gene3D" id="1.10.10.60">
    <property type="entry name" value="Homeodomain-like"/>
    <property type="match status" value="1"/>
</dbReference>
<dbReference type="InterPro" id="IPR009057">
    <property type="entry name" value="Homeodomain-like_sf"/>
</dbReference>
<accession>A0ABT2PFW8</accession>
<dbReference type="InterPro" id="IPR018060">
    <property type="entry name" value="HTH_AraC"/>
</dbReference>
<evidence type="ECO:0000256" key="3">
    <source>
        <dbReference type="ARBA" id="ARBA00023163"/>
    </source>
</evidence>
<keyword evidence="1" id="KW-0805">Transcription regulation</keyword>
<organism evidence="5 6">
    <name type="scientific">Acidovorax bellezanensis</name>
    <dbReference type="NCBI Taxonomy" id="2976702"/>
    <lineage>
        <taxon>Bacteria</taxon>
        <taxon>Pseudomonadati</taxon>
        <taxon>Pseudomonadota</taxon>
        <taxon>Betaproteobacteria</taxon>
        <taxon>Burkholderiales</taxon>
        <taxon>Comamonadaceae</taxon>
        <taxon>Acidovorax</taxon>
    </lineage>
</organism>
<gene>
    <name evidence="5" type="ORF">N0K08_01435</name>
</gene>
<evidence type="ECO:0000259" key="4">
    <source>
        <dbReference type="PROSITE" id="PS01124"/>
    </source>
</evidence>
<evidence type="ECO:0000256" key="2">
    <source>
        <dbReference type="ARBA" id="ARBA00023125"/>
    </source>
</evidence>
<evidence type="ECO:0000256" key="1">
    <source>
        <dbReference type="ARBA" id="ARBA00023015"/>
    </source>
</evidence>
<dbReference type="Proteomes" id="UP001525968">
    <property type="component" value="Unassembled WGS sequence"/>
</dbReference>
<evidence type="ECO:0000313" key="6">
    <source>
        <dbReference type="Proteomes" id="UP001525968"/>
    </source>
</evidence>
<evidence type="ECO:0000313" key="5">
    <source>
        <dbReference type="EMBL" id="MCT9809286.1"/>
    </source>
</evidence>
<keyword evidence="6" id="KW-1185">Reference proteome</keyword>
<dbReference type="InterPro" id="IPR035418">
    <property type="entry name" value="AraC-bd_2"/>
</dbReference>
<dbReference type="RefSeq" id="WP_261498207.1">
    <property type="nucleotide sequence ID" value="NZ_JAODYH010000001.1"/>
</dbReference>
<dbReference type="Pfam" id="PF14525">
    <property type="entry name" value="AraC_binding_2"/>
    <property type="match status" value="1"/>
</dbReference>
<feature type="domain" description="HTH araC/xylS-type" evidence="4">
    <location>
        <begin position="211"/>
        <end position="312"/>
    </location>
</feature>
<name>A0ABT2PFW8_9BURK</name>
<sequence length="317" mass="34989">MSSILTTDGLSAQDAVPAWQDWMSKLFAGLGSDLYGDTVFEGHIQRSQAGAVIMTRIEAARHRVIRSVQGRRSHDADYVKIVAPWQGLAAVSQQGREASARSGSWVIYDTSQAYEVANPEWSEHLIVMLPRQSLVQRGIRLEGLMGRNVGGASGIARVALEAMRSTYQELPTMGPALAERAGELLIDLVHLSLQELSGRGTAVTQQEAFKDRIRAHVVAHVRDARLSIDDIALAMNCSKRHLYNAFADESLTLAAWIQQLRLELCMRELRDMRGAQRTITDIAFGCGFSNSAHFSRAFKAYTGMAPSDFRMLKLSTP</sequence>
<dbReference type="Pfam" id="PF12833">
    <property type="entry name" value="HTH_18"/>
    <property type="match status" value="1"/>
</dbReference>
<comment type="caution">
    <text evidence="5">The sequence shown here is derived from an EMBL/GenBank/DDBJ whole genome shotgun (WGS) entry which is preliminary data.</text>
</comment>
<dbReference type="PROSITE" id="PS01124">
    <property type="entry name" value="HTH_ARAC_FAMILY_2"/>
    <property type="match status" value="1"/>
</dbReference>
<protein>
    <submittedName>
        <fullName evidence="5">Helix-turn-helix domain-containing protein</fullName>
    </submittedName>
</protein>
<dbReference type="EMBL" id="JAODYH010000001">
    <property type="protein sequence ID" value="MCT9809286.1"/>
    <property type="molecule type" value="Genomic_DNA"/>
</dbReference>